<dbReference type="Proteomes" id="UP000031036">
    <property type="component" value="Unassembled WGS sequence"/>
</dbReference>
<comment type="caution">
    <text evidence="2">The sequence shown here is derived from an EMBL/GenBank/DDBJ whole genome shotgun (WGS) entry which is preliminary data.</text>
</comment>
<proteinExistence type="predicted"/>
<sequence>MTGGGTLGIGGGTADVERKKPAAVSLKCVREDAEIRFVIVVMGSKYDRGRNRSKATLKLVTEAKYFQGMELKPQSADHGDQSHKGRWSQNFGRLESE</sequence>
<organism evidence="2 3">
    <name type="scientific">Toxocara canis</name>
    <name type="common">Canine roundworm</name>
    <dbReference type="NCBI Taxonomy" id="6265"/>
    <lineage>
        <taxon>Eukaryota</taxon>
        <taxon>Metazoa</taxon>
        <taxon>Ecdysozoa</taxon>
        <taxon>Nematoda</taxon>
        <taxon>Chromadorea</taxon>
        <taxon>Rhabditida</taxon>
        <taxon>Spirurina</taxon>
        <taxon>Ascaridomorpha</taxon>
        <taxon>Ascaridoidea</taxon>
        <taxon>Toxocaridae</taxon>
        <taxon>Toxocara</taxon>
    </lineage>
</organism>
<feature type="region of interest" description="Disordered" evidence="1">
    <location>
        <begin position="72"/>
        <end position="97"/>
    </location>
</feature>
<reference evidence="2 3" key="1">
    <citation type="submission" date="2014-11" db="EMBL/GenBank/DDBJ databases">
        <title>Genetic blueprint of the zoonotic pathogen Toxocara canis.</title>
        <authorList>
            <person name="Zhu X.-Q."/>
            <person name="Korhonen P.K."/>
            <person name="Cai H."/>
            <person name="Young N.D."/>
            <person name="Nejsum P."/>
            <person name="von Samson-Himmelstjerna G."/>
            <person name="Boag P.R."/>
            <person name="Tan P."/>
            <person name="Li Q."/>
            <person name="Min J."/>
            <person name="Yang Y."/>
            <person name="Wang X."/>
            <person name="Fang X."/>
            <person name="Hall R.S."/>
            <person name="Hofmann A."/>
            <person name="Sternberg P.W."/>
            <person name="Jex A.R."/>
            <person name="Gasser R.B."/>
        </authorList>
    </citation>
    <scope>NUCLEOTIDE SEQUENCE [LARGE SCALE GENOMIC DNA]</scope>
    <source>
        <strain evidence="2">PN_DK_2014</strain>
    </source>
</reference>
<gene>
    <name evidence="2" type="ORF">Tcan_17979</name>
</gene>
<name>A0A0B2US37_TOXCA</name>
<accession>A0A0B2US37</accession>
<keyword evidence="3" id="KW-1185">Reference proteome</keyword>
<dbReference type="EMBL" id="JPKZ01003055">
    <property type="protein sequence ID" value="KHN73796.1"/>
    <property type="molecule type" value="Genomic_DNA"/>
</dbReference>
<evidence type="ECO:0000313" key="2">
    <source>
        <dbReference type="EMBL" id="KHN73796.1"/>
    </source>
</evidence>
<evidence type="ECO:0000313" key="3">
    <source>
        <dbReference type="Proteomes" id="UP000031036"/>
    </source>
</evidence>
<dbReference type="AlphaFoldDB" id="A0A0B2US37"/>
<protein>
    <submittedName>
        <fullName evidence="2">Uncharacterized protein</fullName>
    </submittedName>
</protein>
<evidence type="ECO:0000256" key="1">
    <source>
        <dbReference type="SAM" id="MobiDB-lite"/>
    </source>
</evidence>